<accession>A0A085ZKX1</accession>
<protein>
    <submittedName>
        <fullName evidence="1">Uncharacterized protein</fullName>
    </submittedName>
</protein>
<evidence type="ECO:0000313" key="2">
    <source>
        <dbReference type="Proteomes" id="UP000028715"/>
    </source>
</evidence>
<name>A0A085ZKX1_9FLAO</name>
<gene>
    <name evidence="1" type="ORF">IW19_05880</name>
</gene>
<keyword evidence="2" id="KW-1185">Reference proteome</keyword>
<dbReference type="EMBL" id="JPRL01000001">
    <property type="protein sequence ID" value="KFF05085.1"/>
    <property type="molecule type" value="Genomic_DNA"/>
</dbReference>
<dbReference type="STRING" id="362418.IW19_05880"/>
<reference evidence="1 2" key="1">
    <citation type="submission" date="2014-07" db="EMBL/GenBank/DDBJ databases">
        <title>Genome of Flavobacterium reichenbachii LMG 25512.</title>
        <authorList>
            <person name="Stropko S.J."/>
            <person name="Pipes S.E."/>
            <person name="Newman J.D."/>
        </authorList>
    </citation>
    <scope>NUCLEOTIDE SEQUENCE [LARGE SCALE GENOMIC DNA]</scope>
    <source>
        <strain evidence="1 2">LMG 25512</strain>
    </source>
</reference>
<evidence type="ECO:0000313" key="1">
    <source>
        <dbReference type="EMBL" id="KFF05085.1"/>
    </source>
</evidence>
<organism evidence="1 2">
    <name type="scientific">Flavobacterium reichenbachii</name>
    <dbReference type="NCBI Taxonomy" id="362418"/>
    <lineage>
        <taxon>Bacteria</taxon>
        <taxon>Pseudomonadati</taxon>
        <taxon>Bacteroidota</taxon>
        <taxon>Flavobacteriia</taxon>
        <taxon>Flavobacteriales</taxon>
        <taxon>Flavobacteriaceae</taxon>
        <taxon>Flavobacterium</taxon>
    </lineage>
</organism>
<sequence>MTKVITILTIALFSIGIQTQDAKSTPAKTICKADVEKCKTEDKTCDKDLPVKDKKSCCAKA</sequence>
<proteinExistence type="predicted"/>
<comment type="caution">
    <text evidence="1">The sequence shown here is derived from an EMBL/GenBank/DDBJ whole genome shotgun (WGS) entry which is preliminary data.</text>
</comment>
<dbReference type="AlphaFoldDB" id="A0A085ZKX1"/>
<dbReference type="RefSeq" id="WP_035682133.1">
    <property type="nucleotide sequence ID" value="NZ_JPRL01000001.1"/>
</dbReference>
<dbReference type="Proteomes" id="UP000028715">
    <property type="component" value="Unassembled WGS sequence"/>
</dbReference>